<dbReference type="AlphaFoldDB" id="A0AAD6XKT3"/>
<reference evidence="1" key="1">
    <citation type="submission" date="2023-03" db="EMBL/GenBank/DDBJ databases">
        <title>Massive genome expansion in bonnet fungi (Mycena s.s.) driven by repeated elements and novel gene families across ecological guilds.</title>
        <authorList>
            <consortium name="Lawrence Berkeley National Laboratory"/>
            <person name="Harder C.B."/>
            <person name="Miyauchi S."/>
            <person name="Viragh M."/>
            <person name="Kuo A."/>
            <person name="Thoen E."/>
            <person name="Andreopoulos B."/>
            <person name="Lu D."/>
            <person name="Skrede I."/>
            <person name="Drula E."/>
            <person name="Henrissat B."/>
            <person name="Morin E."/>
            <person name="Kohler A."/>
            <person name="Barry K."/>
            <person name="LaButti K."/>
            <person name="Morin E."/>
            <person name="Salamov A."/>
            <person name="Lipzen A."/>
            <person name="Mereny Z."/>
            <person name="Hegedus B."/>
            <person name="Baldrian P."/>
            <person name="Stursova M."/>
            <person name="Weitz H."/>
            <person name="Taylor A."/>
            <person name="Grigoriev I.V."/>
            <person name="Nagy L.G."/>
            <person name="Martin F."/>
            <person name="Kauserud H."/>
        </authorList>
    </citation>
    <scope>NUCLEOTIDE SEQUENCE</scope>
    <source>
        <strain evidence="1">CBHHK173m</strain>
    </source>
</reference>
<organism evidence="1 2">
    <name type="scientific">Mycena belliarum</name>
    <dbReference type="NCBI Taxonomy" id="1033014"/>
    <lineage>
        <taxon>Eukaryota</taxon>
        <taxon>Fungi</taxon>
        <taxon>Dikarya</taxon>
        <taxon>Basidiomycota</taxon>
        <taxon>Agaricomycotina</taxon>
        <taxon>Agaricomycetes</taxon>
        <taxon>Agaricomycetidae</taxon>
        <taxon>Agaricales</taxon>
        <taxon>Marasmiineae</taxon>
        <taxon>Mycenaceae</taxon>
        <taxon>Mycena</taxon>
    </lineage>
</organism>
<evidence type="ECO:0000313" key="1">
    <source>
        <dbReference type="EMBL" id="KAJ7081599.1"/>
    </source>
</evidence>
<keyword evidence="2" id="KW-1185">Reference proteome</keyword>
<gene>
    <name evidence="1" type="ORF">B0H15DRAFT_452307</name>
</gene>
<comment type="caution">
    <text evidence="1">The sequence shown here is derived from an EMBL/GenBank/DDBJ whole genome shotgun (WGS) entry which is preliminary data.</text>
</comment>
<accession>A0AAD6XKT3</accession>
<evidence type="ECO:0000313" key="2">
    <source>
        <dbReference type="Proteomes" id="UP001222325"/>
    </source>
</evidence>
<name>A0AAD6XKT3_9AGAR</name>
<protein>
    <submittedName>
        <fullName evidence="1">Uncharacterized protein</fullName>
    </submittedName>
</protein>
<dbReference type="Proteomes" id="UP001222325">
    <property type="component" value="Unassembled WGS sequence"/>
</dbReference>
<sequence>MTTHICSTRARYGASRRRRRLLERPRSSLVQISISGSAMEAQAHTLANQVRQPRACSGTPARRPSTAINQSMALISAEREGGRGDTLFPTYSVGWIDSPAAQMTSCVTYGRTVSRPKTVAMSATSMFENGTIREQWTQPRTRRCRRKREDGGWRHVRLTAAGSSAWVPGSASRSRCRGVTIMQRALRAVQAWCELERWDGTVYIMRWWW</sequence>
<dbReference type="EMBL" id="JARJCN010000049">
    <property type="protein sequence ID" value="KAJ7081599.1"/>
    <property type="molecule type" value="Genomic_DNA"/>
</dbReference>
<proteinExistence type="predicted"/>